<dbReference type="InterPro" id="IPR003431">
    <property type="entry name" value="B-propeller_Phytase"/>
</dbReference>
<feature type="domain" description="BPP" evidence="6">
    <location>
        <begin position="16"/>
        <end position="318"/>
    </location>
</feature>
<evidence type="ECO:0000259" key="5">
    <source>
        <dbReference type="PROSITE" id="PS50026"/>
    </source>
</evidence>
<dbReference type="SMART" id="SM00181">
    <property type="entry name" value="EGF"/>
    <property type="match status" value="2"/>
</dbReference>
<dbReference type="SUPFAM" id="SSF50956">
    <property type="entry name" value="Thermostable phytase (3-phytase)"/>
    <property type="match status" value="2"/>
</dbReference>
<keyword evidence="2 3" id="KW-1015">Disulfide bond</keyword>
<keyword evidence="8" id="KW-1185">Reference proteome</keyword>
<evidence type="ECO:0000313" key="8">
    <source>
        <dbReference type="Proteomes" id="UP001303160"/>
    </source>
</evidence>
<dbReference type="GO" id="GO:0016158">
    <property type="term" value="F:inositol hexakisphosphate 3-phosphatase activity"/>
    <property type="evidence" value="ECO:0007669"/>
    <property type="project" value="InterPro"/>
</dbReference>
<gene>
    <name evidence="7" type="ORF">QBC40DRAFT_322545</name>
</gene>
<accession>A0AAN6XJY9</accession>
<dbReference type="InterPro" id="IPR050969">
    <property type="entry name" value="Dev_Signal_Modulators"/>
</dbReference>
<dbReference type="Proteomes" id="UP001303160">
    <property type="component" value="Unassembled WGS sequence"/>
</dbReference>
<feature type="signal peptide" evidence="4">
    <location>
        <begin position="1"/>
        <end position="21"/>
    </location>
</feature>
<evidence type="ECO:0000259" key="6">
    <source>
        <dbReference type="PROSITE" id="PS51662"/>
    </source>
</evidence>
<evidence type="ECO:0000256" key="4">
    <source>
        <dbReference type="SAM" id="SignalP"/>
    </source>
</evidence>
<feature type="disulfide bond" evidence="3">
    <location>
        <begin position="389"/>
        <end position="398"/>
    </location>
</feature>
<keyword evidence="3" id="KW-0245">EGF-like domain</keyword>
<proteinExistence type="predicted"/>
<dbReference type="PROSITE" id="PS50026">
    <property type="entry name" value="EGF_3"/>
    <property type="match status" value="1"/>
</dbReference>
<dbReference type="PROSITE" id="PS51662">
    <property type="entry name" value="BP_PHYTASE"/>
    <property type="match status" value="2"/>
</dbReference>
<dbReference type="InterPro" id="IPR011042">
    <property type="entry name" value="6-blade_b-propeller_TolB-like"/>
</dbReference>
<dbReference type="InterPro" id="IPR000742">
    <property type="entry name" value="EGF"/>
</dbReference>
<dbReference type="PANTHER" id="PTHR14949:SF56">
    <property type="entry name" value="EGF-LIKE-DOMAIN, MULTIPLE 7"/>
    <property type="match status" value="1"/>
</dbReference>
<sequence length="751" mass="80208">MRPSFLAAVGGAAFWLSGGLAAVVSVSANITLISDKNQAIESDWTTTYYSSRNPLILGNNGGASTGGFHAWSVDRPGSKGKHISPGRTKLVTTAYGVGGKDVAVTIAQTDSVLRVFELPSLREVKAAQRKELGDWSALCPWKRSGNQYFFLFGKQQGVQFLLRENKKTLELVKVRSFAVPFEASACAISEAHSALYLSPSDSKDVYTFTVTESIQVPALVKLFEADEEVTGLAVYHGNAKADELLFVTHEEEISVYRDQTSKAATMALEGHEDVEIQGPAIYQGRTKEYPGGLLAFALEADDTAGFGVISLEPLLRAVQVKPNTRYDPRHSGNHDDGAVCKRCSNNGYCSGSSSCSCFLGFSGPKCQRNTCTNNCSGHGRCVGPDICQCDQGWGGLHCSFVVVTPEFETAAYGDDGDDPAIWIHPNKATPELSRIITTVKAGESAGLGVFDLSGNMMQTIRAGEPNNVDVIYGFDVRGRKTDLAVAACREDDTICLFEIAANGTLREIQGGSHPVVDDFSVYGSCVYRSRKTGKQYIFVNEKSARYLQYELGVDAQGALTVTLVRDFTGGSGGQVEGCVTDEANGVIFIGEEPSALWKYPAEPDSTEPGVAIARVGDGILHADVEGVTLVEGPTEQKGFIIVSCQGVSGYNIYRRAAPHEFVATFTISGNGVVDSVSNTDGIAAVGTALGPRYPHGLLVVHDDANELAQGGTSPEVSFKLISLANVLGAEGLKELELLADVSADWDPRAYT</sequence>
<comment type="caution">
    <text evidence="3">Lacks conserved residue(s) required for the propagation of feature annotation.</text>
</comment>
<dbReference type="EMBL" id="MU863901">
    <property type="protein sequence ID" value="KAK4202009.1"/>
    <property type="molecule type" value="Genomic_DNA"/>
</dbReference>
<feature type="domain" description="EGF-like" evidence="5">
    <location>
        <begin position="367"/>
        <end position="399"/>
    </location>
</feature>
<feature type="chain" id="PRO_5042829059" evidence="4">
    <location>
        <begin position="22"/>
        <end position="751"/>
    </location>
</feature>
<name>A0AAN6XJY9_9PEZI</name>
<reference evidence="7" key="1">
    <citation type="journal article" date="2023" name="Mol. Phylogenet. Evol.">
        <title>Genome-scale phylogeny and comparative genomics of the fungal order Sordariales.</title>
        <authorList>
            <person name="Hensen N."/>
            <person name="Bonometti L."/>
            <person name="Westerberg I."/>
            <person name="Brannstrom I.O."/>
            <person name="Guillou S."/>
            <person name="Cros-Aarteil S."/>
            <person name="Calhoun S."/>
            <person name="Haridas S."/>
            <person name="Kuo A."/>
            <person name="Mondo S."/>
            <person name="Pangilinan J."/>
            <person name="Riley R."/>
            <person name="LaButti K."/>
            <person name="Andreopoulos B."/>
            <person name="Lipzen A."/>
            <person name="Chen C."/>
            <person name="Yan M."/>
            <person name="Daum C."/>
            <person name="Ng V."/>
            <person name="Clum A."/>
            <person name="Steindorff A."/>
            <person name="Ohm R.A."/>
            <person name="Martin F."/>
            <person name="Silar P."/>
            <person name="Natvig D.O."/>
            <person name="Lalanne C."/>
            <person name="Gautier V."/>
            <person name="Ament-Velasquez S.L."/>
            <person name="Kruys A."/>
            <person name="Hutchinson M.I."/>
            <person name="Powell A.J."/>
            <person name="Barry K."/>
            <person name="Miller A.N."/>
            <person name="Grigoriev I.V."/>
            <person name="Debuchy R."/>
            <person name="Gladieux P."/>
            <person name="Hiltunen Thoren M."/>
            <person name="Johannesson H."/>
        </authorList>
    </citation>
    <scope>NUCLEOTIDE SEQUENCE</scope>
    <source>
        <strain evidence="7">CBS 315.58</strain>
    </source>
</reference>
<evidence type="ECO:0000313" key="7">
    <source>
        <dbReference type="EMBL" id="KAK4202009.1"/>
    </source>
</evidence>
<dbReference type="Gene3D" id="2.120.10.30">
    <property type="entry name" value="TolB, C-terminal domain"/>
    <property type="match status" value="2"/>
</dbReference>
<protein>
    <submittedName>
        <fullName evidence="7">Phytase</fullName>
    </submittedName>
</protein>
<dbReference type="PANTHER" id="PTHR14949">
    <property type="entry name" value="EGF-LIKE-DOMAIN, MULTIPLE 7, 8"/>
    <property type="match status" value="1"/>
</dbReference>
<evidence type="ECO:0000256" key="1">
    <source>
        <dbReference type="ARBA" id="ARBA00022729"/>
    </source>
</evidence>
<evidence type="ECO:0000256" key="3">
    <source>
        <dbReference type="PROSITE-ProRule" id="PRU00076"/>
    </source>
</evidence>
<evidence type="ECO:0000256" key="2">
    <source>
        <dbReference type="ARBA" id="ARBA00023157"/>
    </source>
</evidence>
<dbReference type="PROSITE" id="PS00022">
    <property type="entry name" value="EGF_1"/>
    <property type="match status" value="1"/>
</dbReference>
<dbReference type="PROSITE" id="PS01186">
    <property type="entry name" value="EGF_2"/>
    <property type="match status" value="1"/>
</dbReference>
<organism evidence="7 8">
    <name type="scientific">Triangularia verruculosa</name>
    <dbReference type="NCBI Taxonomy" id="2587418"/>
    <lineage>
        <taxon>Eukaryota</taxon>
        <taxon>Fungi</taxon>
        <taxon>Dikarya</taxon>
        <taxon>Ascomycota</taxon>
        <taxon>Pezizomycotina</taxon>
        <taxon>Sordariomycetes</taxon>
        <taxon>Sordariomycetidae</taxon>
        <taxon>Sordariales</taxon>
        <taxon>Podosporaceae</taxon>
        <taxon>Triangularia</taxon>
    </lineage>
</organism>
<comment type="caution">
    <text evidence="7">The sequence shown here is derived from an EMBL/GenBank/DDBJ whole genome shotgun (WGS) entry which is preliminary data.</text>
</comment>
<feature type="domain" description="BPP" evidence="6">
    <location>
        <begin position="393"/>
        <end position="732"/>
    </location>
</feature>
<dbReference type="Gene3D" id="2.10.25.10">
    <property type="entry name" value="Laminin"/>
    <property type="match status" value="1"/>
</dbReference>
<dbReference type="AlphaFoldDB" id="A0AAN6XJY9"/>
<dbReference type="CDD" id="cd00054">
    <property type="entry name" value="EGF_CA"/>
    <property type="match status" value="1"/>
</dbReference>
<dbReference type="Pfam" id="PF02333">
    <property type="entry name" value="Phytase"/>
    <property type="match status" value="1"/>
</dbReference>
<feature type="disulfide bond" evidence="3">
    <location>
        <begin position="371"/>
        <end position="381"/>
    </location>
</feature>
<reference evidence="7" key="2">
    <citation type="submission" date="2023-05" db="EMBL/GenBank/DDBJ databases">
        <authorList>
            <consortium name="Lawrence Berkeley National Laboratory"/>
            <person name="Steindorff A."/>
            <person name="Hensen N."/>
            <person name="Bonometti L."/>
            <person name="Westerberg I."/>
            <person name="Brannstrom I.O."/>
            <person name="Guillou S."/>
            <person name="Cros-Aarteil S."/>
            <person name="Calhoun S."/>
            <person name="Haridas S."/>
            <person name="Kuo A."/>
            <person name="Mondo S."/>
            <person name="Pangilinan J."/>
            <person name="Riley R."/>
            <person name="Labutti K."/>
            <person name="Andreopoulos B."/>
            <person name="Lipzen A."/>
            <person name="Chen C."/>
            <person name="Yanf M."/>
            <person name="Daum C."/>
            <person name="Ng V."/>
            <person name="Clum A."/>
            <person name="Ohm R."/>
            <person name="Martin F."/>
            <person name="Silar P."/>
            <person name="Natvig D."/>
            <person name="Lalanne C."/>
            <person name="Gautier V."/>
            <person name="Ament-Velasquez S.L."/>
            <person name="Kruys A."/>
            <person name="Hutchinson M.I."/>
            <person name="Powell A.J."/>
            <person name="Barry K."/>
            <person name="Miller A.N."/>
            <person name="Grigoriev I.V."/>
            <person name="Debuchy R."/>
            <person name="Gladieux P."/>
            <person name="Thoren M.H."/>
            <person name="Johannesson H."/>
        </authorList>
    </citation>
    <scope>NUCLEOTIDE SEQUENCE</scope>
    <source>
        <strain evidence="7">CBS 315.58</strain>
    </source>
</reference>
<keyword evidence="1 4" id="KW-0732">Signal</keyword>